<dbReference type="Gene3D" id="3.40.50.1820">
    <property type="entry name" value="alpha/beta hydrolase"/>
    <property type="match status" value="1"/>
</dbReference>
<accession>A0ABX3A511</accession>
<dbReference type="SUPFAM" id="SSF53474">
    <property type="entry name" value="alpha/beta-Hydrolases"/>
    <property type="match status" value="1"/>
</dbReference>
<dbReference type="InterPro" id="IPR013094">
    <property type="entry name" value="AB_hydrolase_3"/>
</dbReference>
<dbReference type="Proteomes" id="UP000094329">
    <property type="component" value="Unassembled WGS sequence"/>
</dbReference>
<evidence type="ECO:0000313" key="4">
    <source>
        <dbReference type="Proteomes" id="UP000094329"/>
    </source>
</evidence>
<keyword evidence="4" id="KW-1185">Reference proteome</keyword>
<organism evidence="3 4">
    <name type="scientific">Piscirickettsia litoralis</name>
    <dbReference type="NCBI Taxonomy" id="1891921"/>
    <lineage>
        <taxon>Bacteria</taxon>
        <taxon>Pseudomonadati</taxon>
        <taxon>Pseudomonadota</taxon>
        <taxon>Gammaproteobacteria</taxon>
        <taxon>Thiotrichales</taxon>
        <taxon>Piscirickettsiaceae</taxon>
        <taxon>Piscirickettsia</taxon>
    </lineage>
</organism>
<keyword evidence="1" id="KW-0378">Hydrolase</keyword>
<protein>
    <recommendedName>
        <fullName evidence="2">Alpha/beta hydrolase fold-3 domain-containing protein</fullName>
    </recommendedName>
</protein>
<proteinExistence type="predicted"/>
<dbReference type="PANTHER" id="PTHR48081:SF8">
    <property type="entry name" value="ALPHA_BETA HYDROLASE FOLD-3 DOMAIN-CONTAINING PROTEIN-RELATED"/>
    <property type="match status" value="1"/>
</dbReference>
<evidence type="ECO:0000259" key="2">
    <source>
        <dbReference type="Pfam" id="PF07859"/>
    </source>
</evidence>
<feature type="domain" description="Alpha/beta hydrolase fold-3" evidence="2">
    <location>
        <begin position="79"/>
        <end position="284"/>
    </location>
</feature>
<dbReference type="InterPro" id="IPR029058">
    <property type="entry name" value="AB_hydrolase_fold"/>
</dbReference>
<sequence length="314" mass="35709">MALNPSEQQFFEQLLPSRSDQSSNYLNIEALRNNADFFLSYAGLEADIPKLDTTVIVRDGYAVPVRIYNHHLENSPTLIFYPGCAYVLDLFEVNAIAASRIANYADIKVIVVRYRLAPEHPLPQPIYDSYDVTKYFYASHQKWRIDPDHFFIGGLSSGAHCCAIISQLSVNDPDLTIKQQVLLNGIFDLTQSSLEFLEQEQLDQMLLRDNITLIMKHWGISQVDYAKSFYSPLFNNDIDNIPSTTILVGEHDGFRSDSEAYYLKLKSHSAHVEKIILEGQTHNTIVMRQALKDGKDPAHVIGDVLLNRMKRALK</sequence>
<dbReference type="InterPro" id="IPR050300">
    <property type="entry name" value="GDXG_lipolytic_enzyme"/>
</dbReference>
<gene>
    <name evidence="3" type="ORF">BGC07_13330</name>
</gene>
<dbReference type="RefSeq" id="WP_069313501.1">
    <property type="nucleotide sequence ID" value="NZ_MDTU01000001.1"/>
</dbReference>
<comment type="caution">
    <text evidence="3">The sequence shown here is derived from an EMBL/GenBank/DDBJ whole genome shotgun (WGS) entry which is preliminary data.</text>
</comment>
<name>A0ABX3A511_9GAMM</name>
<evidence type="ECO:0000256" key="1">
    <source>
        <dbReference type="ARBA" id="ARBA00022801"/>
    </source>
</evidence>
<dbReference type="EMBL" id="MDTU01000001">
    <property type="protein sequence ID" value="ODN43704.1"/>
    <property type="molecule type" value="Genomic_DNA"/>
</dbReference>
<reference evidence="3 4" key="1">
    <citation type="submission" date="2016-08" db="EMBL/GenBank/DDBJ databases">
        <title>Draft genome sequence of Candidatus Piscirickettsia litoralis, from seawater.</title>
        <authorList>
            <person name="Wan X."/>
            <person name="Lee A.J."/>
            <person name="Hou S."/>
            <person name="Donachie S.P."/>
        </authorList>
    </citation>
    <scope>NUCLEOTIDE SEQUENCE [LARGE SCALE GENOMIC DNA]</scope>
    <source>
        <strain evidence="3 4">Y2</strain>
    </source>
</reference>
<evidence type="ECO:0000313" key="3">
    <source>
        <dbReference type="EMBL" id="ODN43704.1"/>
    </source>
</evidence>
<dbReference type="Pfam" id="PF07859">
    <property type="entry name" value="Abhydrolase_3"/>
    <property type="match status" value="1"/>
</dbReference>
<dbReference type="PANTHER" id="PTHR48081">
    <property type="entry name" value="AB HYDROLASE SUPERFAMILY PROTEIN C4A8.06C"/>
    <property type="match status" value="1"/>
</dbReference>